<keyword evidence="2" id="KW-1185">Reference proteome</keyword>
<gene>
    <name evidence="1" type="ORF">P271_814</name>
</gene>
<reference evidence="1 2" key="1">
    <citation type="journal article" date="2014" name="PLoS ONE">
        <title>Reduction of Hydrogen Peroxide Accumulation and Toxicity by a Catalase from Mycoplasma iowae.</title>
        <authorList>
            <person name="Pritchard R.E."/>
            <person name="Prassinos A.J."/>
            <person name="Osborne J.D."/>
            <person name="Raviv Z."/>
            <person name="Balish M.F."/>
        </authorList>
    </citation>
    <scope>NUCLEOTIDE SEQUENCE [LARGE SCALE GENOMIC DNA]</scope>
    <source>
        <strain evidence="1 2">DK-CPA</strain>
    </source>
</reference>
<protein>
    <submittedName>
        <fullName evidence="1">Uncharacterized protein</fullName>
    </submittedName>
</protein>
<organism evidence="1 2">
    <name type="scientific">Malacoplasma iowae DK-CPA</name>
    <dbReference type="NCBI Taxonomy" id="1394179"/>
    <lineage>
        <taxon>Bacteria</taxon>
        <taxon>Bacillati</taxon>
        <taxon>Mycoplasmatota</taxon>
        <taxon>Mycoplasmoidales</taxon>
        <taxon>Mycoplasmoidaceae</taxon>
        <taxon>Malacoplasma</taxon>
    </lineage>
</organism>
<dbReference type="Proteomes" id="UP000028523">
    <property type="component" value="Unassembled WGS sequence"/>
</dbReference>
<dbReference type="AlphaFoldDB" id="A0A084U4R3"/>
<dbReference type="EMBL" id="AWQU01000041">
    <property type="protein sequence ID" value="KFB07949.1"/>
    <property type="molecule type" value="Genomic_DNA"/>
</dbReference>
<dbReference type="GeneID" id="96866722"/>
<dbReference type="RefSeq" id="WP_004024529.1">
    <property type="nucleotide sequence ID" value="NZ_AWQU01000041.1"/>
</dbReference>
<proteinExistence type="predicted"/>
<name>A0A084U4R3_MALIO</name>
<sequence>MKIKIVDSSLFNSETNQTDFNIYVECGKHKIEVSKNSEKWNNDGINDFLTSIAVAIPDGDKFEIEKKENDDKKAESLNVFNYVCELFQSFVDEYNKQV</sequence>
<evidence type="ECO:0000313" key="2">
    <source>
        <dbReference type="Proteomes" id="UP000028523"/>
    </source>
</evidence>
<evidence type="ECO:0000313" key="1">
    <source>
        <dbReference type="EMBL" id="KFB07949.1"/>
    </source>
</evidence>
<accession>A0A084U4R3</accession>
<comment type="caution">
    <text evidence="1">The sequence shown here is derived from an EMBL/GenBank/DDBJ whole genome shotgun (WGS) entry which is preliminary data.</text>
</comment>